<dbReference type="PROSITE" id="PS50092">
    <property type="entry name" value="TSP1"/>
    <property type="match status" value="4"/>
</dbReference>
<dbReference type="Pfam" id="PF05986">
    <property type="entry name" value="ADAMTS_spacer1"/>
    <property type="match status" value="1"/>
</dbReference>
<dbReference type="InterPro" id="IPR024079">
    <property type="entry name" value="MetalloPept_cat_dom_sf"/>
</dbReference>
<dbReference type="Proteomes" id="UP000008792">
    <property type="component" value="Unassembled WGS sequence"/>
</dbReference>
<feature type="active site" evidence="13 16">
    <location>
        <position position="567"/>
    </location>
</feature>
<accession>B4LXD5</accession>
<dbReference type="PANTHER" id="PTHR13723:SF278">
    <property type="entry name" value="ADAM METALLOPEPTIDASE WITH THROMBOSPONDIN TYPE 1 MOTIF A, ISOFORM B"/>
    <property type="match status" value="1"/>
</dbReference>
<evidence type="ECO:0000256" key="4">
    <source>
        <dbReference type="ARBA" id="ARBA00022670"/>
    </source>
</evidence>
<feature type="disulfide bond" evidence="15">
    <location>
        <begin position="545"/>
        <end position="630"/>
    </location>
</feature>
<dbReference type="SMART" id="SM00209">
    <property type="entry name" value="TSP1"/>
    <property type="match status" value="5"/>
</dbReference>
<keyword evidence="10" id="KW-0482">Metalloprotease</keyword>
<dbReference type="Gene3D" id="2.20.100.10">
    <property type="entry name" value="Thrombospondin type-1 (TSP1) repeat"/>
    <property type="match status" value="2"/>
</dbReference>
<feature type="binding site" evidence="14">
    <location>
        <position position="630"/>
    </location>
    <ligand>
        <name>Ca(2+)</name>
        <dbReference type="ChEBI" id="CHEBI:29108"/>
        <label>1</label>
    </ligand>
</feature>
<dbReference type="FunCoup" id="B4LXD5">
    <property type="interactions" value="81"/>
</dbReference>
<reference evidence="20 24" key="1">
    <citation type="journal article" date="2007" name="Nature">
        <title>Evolution of genes and genomes on the Drosophila phylogeny.</title>
        <authorList>
            <consortium name="Drosophila 12 Genomes Consortium"/>
            <person name="Clark A.G."/>
            <person name="Eisen M.B."/>
            <person name="Smith D.R."/>
            <person name="Bergman C.M."/>
            <person name="Oliver B."/>
            <person name="Markow T.A."/>
            <person name="Kaufman T.C."/>
            <person name="Kellis M."/>
            <person name="Gelbart W."/>
            <person name="Iyer V.N."/>
            <person name="Pollard D.A."/>
            <person name="Sackton T.B."/>
            <person name="Larracuente A.M."/>
            <person name="Singh N.D."/>
            <person name="Abad J.P."/>
            <person name="Abt D.N."/>
            <person name="Adryan B."/>
            <person name="Aguade M."/>
            <person name="Akashi H."/>
            <person name="Anderson W.W."/>
            <person name="Aquadro C.F."/>
            <person name="Ardell D.H."/>
            <person name="Arguello R."/>
            <person name="Artieri C.G."/>
            <person name="Barbash D.A."/>
            <person name="Barker D."/>
            <person name="Barsanti P."/>
            <person name="Batterham P."/>
            <person name="Batzoglou S."/>
            <person name="Begun D."/>
            <person name="Bhutkar A."/>
            <person name="Blanco E."/>
            <person name="Bosak S.A."/>
            <person name="Bradley R.K."/>
            <person name="Brand A.D."/>
            <person name="Brent M.R."/>
            <person name="Brooks A.N."/>
            <person name="Brown R.H."/>
            <person name="Butlin R.K."/>
            <person name="Caggese C."/>
            <person name="Calvi B.R."/>
            <person name="Bernardo de Carvalho A."/>
            <person name="Caspi A."/>
            <person name="Castrezana S."/>
            <person name="Celniker S.E."/>
            <person name="Chang J.L."/>
            <person name="Chapple C."/>
            <person name="Chatterji S."/>
            <person name="Chinwalla A."/>
            <person name="Civetta A."/>
            <person name="Clifton S.W."/>
            <person name="Comeron J.M."/>
            <person name="Costello J.C."/>
            <person name="Coyne J.A."/>
            <person name="Daub J."/>
            <person name="David R.G."/>
            <person name="Delcher A.L."/>
            <person name="Delehaunty K."/>
            <person name="Do C.B."/>
            <person name="Ebling H."/>
            <person name="Edwards K."/>
            <person name="Eickbush T."/>
            <person name="Evans J.D."/>
            <person name="Filipski A."/>
            <person name="Findeiss S."/>
            <person name="Freyhult E."/>
            <person name="Fulton L."/>
            <person name="Fulton R."/>
            <person name="Garcia A.C."/>
            <person name="Gardiner A."/>
            <person name="Garfield D.A."/>
            <person name="Garvin B.E."/>
            <person name="Gibson G."/>
            <person name="Gilbert D."/>
            <person name="Gnerre S."/>
            <person name="Godfrey J."/>
            <person name="Good R."/>
            <person name="Gotea V."/>
            <person name="Gravely B."/>
            <person name="Greenberg A.J."/>
            <person name="Griffiths-Jones S."/>
            <person name="Gross S."/>
            <person name="Guigo R."/>
            <person name="Gustafson E.A."/>
            <person name="Haerty W."/>
            <person name="Hahn M.W."/>
            <person name="Halligan D.L."/>
            <person name="Halpern A.L."/>
            <person name="Halter G.M."/>
            <person name="Han M.V."/>
            <person name="Heger A."/>
            <person name="Hillier L."/>
            <person name="Hinrichs A.S."/>
            <person name="Holmes I."/>
            <person name="Hoskins R.A."/>
            <person name="Hubisz M.J."/>
            <person name="Hultmark D."/>
            <person name="Huntley M.A."/>
            <person name="Jaffe D.B."/>
            <person name="Jagadeeshan S."/>
            <person name="Jeck W.R."/>
            <person name="Johnson J."/>
            <person name="Jones C.D."/>
            <person name="Jordan W.C."/>
            <person name="Karpen G.H."/>
            <person name="Kataoka E."/>
            <person name="Keightley P.D."/>
            <person name="Kheradpour P."/>
            <person name="Kirkness E.F."/>
            <person name="Koerich L.B."/>
            <person name="Kristiansen K."/>
            <person name="Kudrna D."/>
            <person name="Kulathinal R.J."/>
            <person name="Kumar S."/>
            <person name="Kwok R."/>
            <person name="Lander E."/>
            <person name="Langley C.H."/>
            <person name="Lapoint R."/>
            <person name="Lazzaro B.P."/>
            <person name="Lee S.J."/>
            <person name="Levesque L."/>
            <person name="Li R."/>
            <person name="Lin C.F."/>
            <person name="Lin M.F."/>
            <person name="Lindblad-Toh K."/>
            <person name="Llopart A."/>
            <person name="Long M."/>
            <person name="Low L."/>
            <person name="Lozovsky E."/>
            <person name="Lu J."/>
            <person name="Luo M."/>
            <person name="Machado C.A."/>
            <person name="Makalowski W."/>
            <person name="Marzo M."/>
            <person name="Matsuda M."/>
            <person name="Matzkin L."/>
            <person name="McAllister B."/>
            <person name="McBride C.S."/>
            <person name="McKernan B."/>
            <person name="McKernan K."/>
            <person name="Mendez-Lago M."/>
            <person name="Minx P."/>
            <person name="Mollenhauer M.U."/>
            <person name="Montooth K."/>
            <person name="Mount S.M."/>
            <person name="Mu X."/>
            <person name="Myers E."/>
            <person name="Negre B."/>
            <person name="Newfeld S."/>
            <person name="Nielsen R."/>
            <person name="Noor M.A."/>
            <person name="O'Grady P."/>
            <person name="Pachter L."/>
            <person name="Papaceit M."/>
            <person name="Parisi M.J."/>
            <person name="Parisi M."/>
            <person name="Parts L."/>
            <person name="Pedersen J.S."/>
            <person name="Pesole G."/>
            <person name="Phillippy A.M."/>
            <person name="Ponting C.P."/>
            <person name="Pop M."/>
            <person name="Porcelli D."/>
            <person name="Powell J.R."/>
            <person name="Prohaska S."/>
            <person name="Pruitt K."/>
            <person name="Puig M."/>
            <person name="Quesneville H."/>
            <person name="Ram K.R."/>
            <person name="Rand D."/>
            <person name="Rasmussen M.D."/>
            <person name="Reed L.K."/>
            <person name="Reenan R."/>
            <person name="Reily A."/>
            <person name="Remington K.A."/>
            <person name="Rieger T.T."/>
            <person name="Ritchie M.G."/>
            <person name="Robin C."/>
            <person name="Rogers Y.H."/>
            <person name="Rohde C."/>
            <person name="Rozas J."/>
            <person name="Rubenfield M.J."/>
            <person name="Ruiz A."/>
            <person name="Russo S."/>
            <person name="Salzberg S.L."/>
            <person name="Sanchez-Gracia A."/>
            <person name="Saranga D.J."/>
            <person name="Sato H."/>
            <person name="Schaeffer S.W."/>
            <person name="Schatz M.C."/>
            <person name="Schlenke T."/>
            <person name="Schwartz R."/>
            <person name="Segarra C."/>
            <person name="Singh R.S."/>
            <person name="Sirot L."/>
            <person name="Sirota M."/>
            <person name="Sisneros N.B."/>
            <person name="Smith C.D."/>
            <person name="Smith T.F."/>
            <person name="Spieth J."/>
            <person name="Stage D.E."/>
            <person name="Stark A."/>
            <person name="Stephan W."/>
            <person name="Strausberg R.L."/>
            <person name="Strempel S."/>
            <person name="Sturgill D."/>
            <person name="Sutton G."/>
            <person name="Sutton G.G."/>
            <person name="Tao W."/>
            <person name="Teichmann S."/>
            <person name="Tobari Y.N."/>
            <person name="Tomimura Y."/>
            <person name="Tsolas J.M."/>
            <person name="Valente V.L."/>
            <person name="Venter E."/>
            <person name="Venter J.C."/>
            <person name="Vicario S."/>
            <person name="Vieira F.G."/>
            <person name="Vilella A.J."/>
            <person name="Villasante A."/>
            <person name="Walenz B."/>
            <person name="Wang J."/>
            <person name="Wasserman M."/>
            <person name="Watts T."/>
            <person name="Wilson D."/>
            <person name="Wilson R.K."/>
            <person name="Wing R.A."/>
            <person name="Wolfner M.F."/>
            <person name="Wong A."/>
            <person name="Wong G.K."/>
            <person name="Wu C.I."/>
            <person name="Wu G."/>
            <person name="Yamamoto D."/>
            <person name="Yang H.P."/>
            <person name="Yang S.P."/>
            <person name="Yorke J.A."/>
            <person name="Yoshida K."/>
            <person name="Zdobnov E."/>
            <person name="Zhang P."/>
            <person name="Zhang Y."/>
            <person name="Zimin A.V."/>
            <person name="Baldwin J."/>
            <person name="Abdouelleil A."/>
            <person name="Abdulkadir J."/>
            <person name="Abebe A."/>
            <person name="Abera B."/>
            <person name="Abreu J."/>
            <person name="Acer S.C."/>
            <person name="Aftuck L."/>
            <person name="Alexander A."/>
            <person name="An P."/>
            <person name="Anderson E."/>
            <person name="Anderson S."/>
            <person name="Arachi H."/>
            <person name="Azer M."/>
            <person name="Bachantsang P."/>
            <person name="Barry A."/>
            <person name="Bayul T."/>
            <person name="Berlin A."/>
            <person name="Bessette D."/>
            <person name="Bloom T."/>
            <person name="Blye J."/>
            <person name="Boguslavskiy L."/>
            <person name="Bonnet C."/>
            <person name="Boukhgalter B."/>
            <person name="Bourzgui I."/>
            <person name="Brown A."/>
            <person name="Cahill P."/>
            <person name="Channer S."/>
            <person name="Cheshatsang Y."/>
            <person name="Chuda L."/>
            <person name="Citroen M."/>
            <person name="Collymore A."/>
            <person name="Cooke P."/>
            <person name="Costello M."/>
            <person name="D'Aco K."/>
            <person name="Daza R."/>
            <person name="De Haan G."/>
            <person name="DeGray S."/>
            <person name="DeMaso C."/>
            <person name="Dhargay N."/>
            <person name="Dooley K."/>
            <person name="Dooley E."/>
            <person name="Doricent M."/>
            <person name="Dorje P."/>
            <person name="Dorjee K."/>
            <person name="Dupes A."/>
            <person name="Elong R."/>
            <person name="Falk J."/>
            <person name="Farina A."/>
            <person name="Faro S."/>
            <person name="Ferguson D."/>
            <person name="Fisher S."/>
            <person name="Foley C.D."/>
            <person name="Franke A."/>
            <person name="Friedrich D."/>
            <person name="Gadbois L."/>
            <person name="Gearin G."/>
            <person name="Gearin C.R."/>
            <person name="Giannoukos G."/>
            <person name="Goode T."/>
            <person name="Graham J."/>
            <person name="Grandbois E."/>
            <person name="Grewal S."/>
            <person name="Gyaltsen K."/>
            <person name="Hafez N."/>
            <person name="Hagos B."/>
            <person name="Hall J."/>
            <person name="Henson C."/>
            <person name="Hollinger A."/>
            <person name="Honan T."/>
            <person name="Huard M.D."/>
            <person name="Hughes L."/>
            <person name="Hurhula B."/>
            <person name="Husby M.E."/>
            <person name="Kamat A."/>
            <person name="Kanga B."/>
            <person name="Kashin S."/>
            <person name="Khazanovich D."/>
            <person name="Kisner P."/>
            <person name="Lance K."/>
            <person name="Lara M."/>
            <person name="Lee W."/>
            <person name="Lennon N."/>
            <person name="Letendre F."/>
            <person name="LeVine R."/>
            <person name="Lipovsky A."/>
            <person name="Liu X."/>
            <person name="Liu J."/>
            <person name="Liu S."/>
            <person name="Lokyitsang T."/>
            <person name="Lokyitsang Y."/>
            <person name="Lubonja R."/>
            <person name="Lui A."/>
            <person name="MacDonald P."/>
            <person name="Magnisalis V."/>
            <person name="Maru K."/>
            <person name="Matthews C."/>
            <person name="McCusker W."/>
            <person name="McDonough S."/>
            <person name="Mehta T."/>
            <person name="Meldrim J."/>
            <person name="Meneus L."/>
            <person name="Mihai O."/>
            <person name="Mihalev A."/>
            <person name="Mihova T."/>
            <person name="Mittelman R."/>
            <person name="Mlenga V."/>
            <person name="Montmayeur A."/>
            <person name="Mulrain L."/>
            <person name="Navidi A."/>
            <person name="Naylor J."/>
            <person name="Negash T."/>
            <person name="Nguyen T."/>
            <person name="Nguyen N."/>
            <person name="Nicol R."/>
            <person name="Norbu C."/>
            <person name="Norbu N."/>
            <person name="Novod N."/>
            <person name="O'Neill B."/>
            <person name="Osman S."/>
            <person name="Markiewicz E."/>
            <person name="Oyono O.L."/>
            <person name="Patti C."/>
            <person name="Phunkhang P."/>
            <person name="Pierre F."/>
            <person name="Priest M."/>
            <person name="Raghuraman S."/>
            <person name="Rege F."/>
            <person name="Reyes R."/>
            <person name="Rise C."/>
            <person name="Rogov P."/>
            <person name="Ross K."/>
            <person name="Ryan E."/>
            <person name="Settipalli S."/>
            <person name="Shea T."/>
            <person name="Sherpa N."/>
            <person name="Shi L."/>
            <person name="Shih D."/>
            <person name="Sparrow T."/>
            <person name="Spaulding J."/>
            <person name="Stalker J."/>
            <person name="Stange-Thomann N."/>
            <person name="Stavropoulos S."/>
            <person name="Stone C."/>
            <person name="Strader C."/>
            <person name="Tesfaye S."/>
            <person name="Thomson T."/>
            <person name="Thoulutsang Y."/>
            <person name="Thoulutsang D."/>
            <person name="Topham K."/>
            <person name="Topping I."/>
            <person name="Tsamla T."/>
            <person name="Vassiliev H."/>
            <person name="Vo A."/>
            <person name="Wangchuk T."/>
            <person name="Wangdi T."/>
            <person name="Weiand M."/>
            <person name="Wilkinson J."/>
            <person name="Wilson A."/>
            <person name="Yadav S."/>
            <person name="Young G."/>
            <person name="Yu Q."/>
            <person name="Zembek L."/>
            <person name="Zhong D."/>
            <person name="Zimmer A."/>
            <person name="Zwirko Z."/>
            <person name="Jaffe D.B."/>
            <person name="Alvarez P."/>
            <person name="Brockman W."/>
            <person name="Butler J."/>
            <person name="Chin C."/>
            <person name="Gnerre S."/>
            <person name="Grabherr M."/>
            <person name="Kleber M."/>
            <person name="Mauceli E."/>
            <person name="MacCallum I."/>
        </authorList>
    </citation>
    <scope>NUCLEOTIDE SEQUENCE [LARGE SCALE GENOMIC DNA]</scope>
    <source>
        <strain evidence="20">TSC#15010-1051.87</strain>
        <strain evidence="24">Tucson 15010-1051.87</strain>
    </source>
</reference>
<dbReference type="EMBL" id="CH940650">
    <property type="protein sequence ID" value="KRF83491.1"/>
    <property type="molecule type" value="Genomic_DNA"/>
</dbReference>
<dbReference type="SMR" id="B4LXD5"/>
<dbReference type="Pfam" id="PF13688">
    <property type="entry name" value="Reprolysin_5"/>
    <property type="match status" value="1"/>
</dbReference>
<dbReference type="GO" id="GO:0031012">
    <property type="term" value="C:extracellular matrix"/>
    <property type="evidence" value="ECO:0007669"/>
    <property type="project" value="TreeGrafter"/>
</dbReference>
<keyword evidence="12" id="KW-0325">Glycoprotein</keyword>
<evidence type="ECO:0000313" key="21">
    <source>
        <dbReference type="EMBL" id="KRF83488.1"/>
    </source>
</evidence>
<evidence type="ECO:0000256" key="17">
    <source>
        <dbReference type="SAM" id="Phobius"/>
    </source>
</evidence>
<evidence type="ECO:0000256" key="13">
    <source>
        <dbReference type="PIRSR" id="PIRSR613273-1"/>
    </source>
</evidence>
<keyword evidence="8" id="KW-0378">Hydrolase</keyword>
<reference evidence="20" key="2">
    <citation type="journal article" date="2008" name="Bioinformatics">
        <title>Assembly reconciliation.</title>
        <authorList>
            <person name="Zimin A.V."/>
            <person name="Smith D.R."/>
            <person name="Sutton G."/>
            <person name="Yorke J.A."/>
        </authorList>
    </citation>
    <scope>NUCLEOTIDE SEQUENCE</scope>
    <source>
        <strain evidence="20">TSC#15010-1051.87</strain>
    </source>
</reference>
<keyword evidence="7" id="KW-0677">Repeat</keyword>
<evidence type="ECO:0000313" key="23">
    <source>
        <dbReference type="EMBL" id="KRF83491.1"/>
    </source>
</evidence>
<feature type="disulfide bond" evidence="15">
    <location>
        <begin position="657"/>
        <end position="679"/>
    </location>
</feature>
<keyword evidence="17" id="KW-0472">Membrane</keyword>
<dbReference type="InParanoid" id="B4LXD5"/>
<evidence type="ECO:0000256" key="9">
    <source>
        <dbReference type="ARBA" id="ARBA00022833"/>
    </source>
</evidence>
<feature type="domain" description="Peptidase M12B" evidence="18">
    <location>
        <begin position="430"/>
        <end position="635"/>
    </location>
</feature>
<feature type="disulfide bond" evidence="15">
    <location>
        <begin position="738"/>
        <end position="775"/>
    </location>
</feature>
<reference evidence="20" key="3">
    <citation type="submission" date="2008-06" db="EMBL/GenBank/DDBJ databases">
        <authorList>
            <consortium name="FlyBase"/>
        </authorList>
    </citation>
    <scope>NUCLEOTIDE SEQUENCE</scope>
    <source>
        <strain evidence="20">TSC#15010-1051.87</strain>
    </source>
</reference>
<dbReference type="EMBL" id="CH940650">
    <property type="protein sequence ID" value="KRF83488.1"/>
    <property type="molecule type" value="Genomic_DNA"/>
</dbReference>
<dbReference type="Pfam" id="PF01562">
    <property type="entry name" value="Pep_M12B_propep"/>
    <property type="match status" value="1"/>
</dbReference>
<dbReference type="HOGENOM" id="CLU_000660_0_1_1"/>
<feature type="binding site" evidence="14 16">
    <location>
        <position position="576"/>
    </location>
    <ligand>
        <name>Zn(2+)</name>
        <dbReference type="ChEBI" id="CHEBI:29105"/>
        <note>catalytic</note>
    </ligand>
</feature>
<dbReference type="OrthoDB" id="5855429at2759"/>
<feature type="transmembrane region" description="Helical" evidence="17">
    <location>
        <begin position="146"/>
        <end position="165"/>
    </location>
</feature>
<evidence type="ECO:0000256" key="3">
    <source>
        <dbReference type="ARBA" id="ARBA00022530"/>
    </source>
</evidence>
<dbReference type="Gene3D" id="2.60.120.830">
    <property type="match status" value="1"/>
</dbReference>
<dbReference type="Pfam" id="PF19236">
    <property type="entry name" value="ADAMTS_CR_3"/>
    <property type="match status" value="1"/>
</dbReference>
<dbReference type="InterPro" id="IPR013273">
    <property type="entry name" value="ADAMTS/ADAMTS-like"/>
</dbReference>
<feature type="domain" description="GON" evidence="19">
    <location>
        <begin position="1452"/>
        <end position="1648"/>
    </location>
</feature>
<evidence type="ECO:0000313" key="24">
    <source>
        <dbReference type="Proteomes" id="UP000008792"/>
    </source>
</evidence>
<dbReference type="EMBL" id="CH940650">
    <property type="protein sequence ID" value="KRF83489.1"/>
    <property type="molecule type" value="Genomic_DNA"/>
</dbReference>
<gene>
    <name evidence="20" type="primary">Dvir\GJ24366</name>
    <name evidence="20" type="ORF">Dvir_GJ24366</name>
</gene>
<dbReference type="GO" id="GO:0008270">
    <property type="term" value="F:zinc ion binding"/>
    <property type="evidence" value="ECO:0007669"/>
    <property type="project" value="InterPro"/>
</dbReference>
<dbReference type="PANTHER" id="PTHR13723">
    <property type="entry name" value="ADAMTS A DISINTEGRIN AND METALLOPROTEASE WITH THROMBOSPONDIN MOTIFS PROTEASE"/>
    <property type="match status" value="1"/>
</dbReference>
<dbReference type="InterPro" id="IPR002870">
    <property type="entry name" value="Peptidase_M12B_N"/>
</dbReference>
<dbReference type="eggNOG" id="KOG3538">
    <property type="taxonomic scope" value="Eukaryota"/>
</dbReference>
<dbReference type="MEROPS" id="M12.A03"/>
<dbReference type="Gene3D" id="3.40.1620.60">
    <property type="match status" value="1"/>
</dbReference>
<dbReference type="PROSITE" id="PS50215">
    <property type="entry name" value="ADAM_MEPRO"/>
    <property type="match status" value="1"/>
</dbReference>
<evidence type="ECO:0000256" key="10">
    <source>
        <dbReference type="ARBA" id="ARBA00023049"/>
    </source>
</evidence>
<feature type="disulfide bond" evidence="15">
    <location>
        <begin position="753"/>
        <end position="765"/>
    </location>
</feature>
<evidence type="ECO:0000259" key="18">
    <source>
        <dbReference type="PROSITE" id="PS50215"/>
    </source>
</evidence>
<feature type="binding site" evidence="14 16">
    <location>
        <position position="570"/>
    </location>
    <ligand>
        <name>Zn(2+)</name>
        <dbReference type="ChEBI" id="CHEBI:29105"/>
        <note>catalytic</note>
    </ligand>
</feature>
<dbReference type="GO" id="GO:0004222">
    <property type="term" value="F:metalloendopeptidase activity"/>
    <property type="evidence" value="ECO:0007669"/>
    <property type="project" value="InterPro"/>
</dbReference>
<keyword evidence="5 14" id="KW-0479">Metal-binding</keyword>
<evidence type="ECO:0000256" key="7">
    <source>
        <dbReference type="ARBA" id="ARBA00022737"/>
    </source>
</evidence>
<keyword evidence="11 15" id="KW-1015">Disulfide bond</keyword>
<evidence type="ECO:0000256" key="11">
    <source>
        <dbReference type="ARBA" id="ARBA00023157"/>
    </source>
</evidence>
<comment type="caution">
    <text evidence="16">Lacks conserved residue(s) required for the propagation of feature annotation.</text>
</comment>
<keyword evidence="3" id="KW-0272">Extracellular matrix</keyword>
<evidence type="ECO:0000313" key="22">
    <source>
        <dbReference type="EMBL" id="KRF83489.1"/>
    </source>
</evidence>
<keyword evidence="14" id="KW-0106">Calcium</keyword>
<keyword evidence="24" id="KW-1185">Reference proteome</keyword>
<dbReference type="InterPro" id="IPR010294">
    <property type="entry name" value="ADAMTS_spacer1"/>
</dbReference>
<dbReference type="InterPro" id="IPR041645">
    <property type="entry name" value="ADAMTS_CR_2"/>
</dbReference>
<feature type="disulfide bond" evidence="15">
    <location>
        <begin position="742"/>
        <end position="780"/>
    </location>
</feature>
<dbReference type="SUPFAM" id="SSF55486">
    <property type="entry name" value="Metalloproteases ('zincins'), catalytic domain"/>
    <property type="match status" value="1"/>
</dbReference>
<dbReference type="Pfam" id="PF00090">
    <property type="entry name" value="TSP_1"/>
    <property type="match status" value="2"/>
</dbReference>
<evidence type="ECO:0000256" key="1">
    <source>
        <dbReference type="ARBA" id="ARBA00004498"/>
    </source>
</evidence>
<dbReference type="PROSITE" id="PS51046">
    <property type="entry name" value="GON"/>
    <property type="match status" value="1"/>
</dbReference>
<dbReference type="InterPro" id="IPR000884">
    <property type="entry name" value="TSP1_rpt"/>
</dbReference>
<keyword evidence="17" id="KW-1133">Transmembrane helix</keyword>
<feature type="disulfide bond" evidence="15">
    <location>
        <begin position="674"/>
        <end position="709"/>
    </location>
</feature>
<evidence type="ECO:0000256" key="14">
    <source>
        <dbReference type="PIRSR" id="PIRSR613273-2"/>
    </source>
</evidence>
<evidence type="ECO:0000256" key="5">
    <source>
        <dbReference type="ARBA" id="ARBA00022723"/>
    </source>
</evidence>
<sequence length="1648" mass="188096">MSNAETRTEQSIAAAEVQQLLREIDVESTSMPKTDEARWLYDDHRWFPNRTKSASKASELPFREPESQHQLEGLNEFLRDPVADLDDNVLRYSFKGKPPEVYSSKKEFIYTPALVDKQLVLKKTCEWWFYKHKYIRNMSTHWRQHAGIWISVAALGLFGVVIFLICGAPSDSSTTKLYEIQEPKQFFNDTITVNWSDESDIESDNEFGSIQDIGDDNLSAFVTPTKIHNFSLNAEDLLYESKRHSDSSSNSNSNSSHRDATSAFSMTGTFRTKSSQIWDPHPEYVLQIFGQELHLVLHQDTSFIPSNTFRVIRILKNRTEESVHESEGHFLGCYYKGYVEGDNLSAVAVSLCSGMTGYIKTRFGTMLIQPVNQTDGDQILHRVWRHSQRNPRHAVSDLDLELEAIDLAESMRPRLTRRKRHFLNLGNQVYTLEVLIAVDASMVEFHKEDLTAYILTLLSIVSNIFADASIGNSIRISLLNLLMLRDRVPNEKRGSNEKLKHFCSYLSKEGYHYDTAMLITRDQICSNEREERCSTLGLAELGTVCKARSCSIVQDNGLPAAFTIAHELGHILNMPHDDDDRCKPHNAKSGKNRTLHIMSSVMGDHMHPWSWSKCSQHYVSEFLEKTDKSCLENTPSSYIPNLNTKLPGEIYSLDHQCQLIHGNQSTHCSFETDCRRLFCNANTHPNDLCRSSNLPWADGTPCNNNRFWCQKGICVPRLGSSLQMVHGGWGPWSAFTPCSLTCGGGVQESRRECNQPLPENGGKYCLGSRKKYRSCNTHPCPPGTVDPREQQCYDMNGKNFKIPGIKPDSKWIPKYGLNTHVTDKCKLYCRLEDDSAYFLLQEMVKDGTTCTVDSFDKCVNGICRPAGCDNELNSIAKLDKCGVCEGRNDTCEEFTGNVYVSDLLKQKKPPLSLYYVTTIPKGASNIVITQPGYPDQNYIVVSDDKHVAFLNRDKVVTPYAKTYSYGGVTLDYNGSNSTIERVNTTYSWKLTRDLIVEIISIDLSAAKNQNTILISYTYTLDKPIIAEAEVEIYRWQMQAWSSCDSLCQGTMHRQAACISTTQGLKVAAQYCDESAMPKAEYRNCNTDCILTLNTTSISECSAACGELGTREKAFNCIQTFPDIQRPNIVDMSYCQLKFEIVRHEQCREGCWNYTDWSTCTQTCGTGTQVREVRCYLNHTPVSNELCNPRTKYELNDLLRTCNMEPCRYYPEVTINQRSVSSWVTGEWGQCSDWCKMNRTVTCSHAYGSHCPEEKMPKAVRNCCHIKYTSEWEQCSVECGIGTKNKVQRCARVYKPEVRGAPKKRVYIDDSYCKRLKVRKPLLRKSTKVCKINCKWVFSKWTRCSSDCAEEYQTRYVRCEAWQGNSVSERYCDAKKRPIQRKICDNCVQRRFKVLSPCDCTGYERRRIYYYDSQGRQVAGRPKVEKHKCTPPPSCRRRSVSSKGVTNSVQVWGPQTCADLQHMYRVYKDGEYTLQVHSRQVRIYCHQMNSRTPREYITVEPQENYSIYYEYKTRLIDSCPPTSRDHEYANDQNSGRTHFSKLRLNISEMRIIENDFEFAESRGQRQALGSAGDCYNRNMNCPQGDFSISLERTGFAMRPGTVWNTYGSRSIMQRASGFDTSATSRRAFCGGFCGRCHISPTSGLYVEVV</sequence>
<proteinExistence type="predicted"/>
<dbReference type="PRINTS" id="PR01857">
    <property type="entry name" value="ADAMTSFAMILY"/>
</dbReference>
<evidence type="ECO:0000256" key="12">
    <source>
        <dbReference type="ARBA" id="ARBA00023180"/>
    </source>
</evidence>
<dbReference type="InterPro" id="IPR012314">
    <property type="entry name" value="Pept_M12B_GON-ADAMTSs"/>
</dbReference>
<comment type="cofactor">
    <cofactor evidence="14">
        <name>Zn(2+)</name>
        <dbReference type="ChEBI" id="CHEBI:29105"/>
    </cofactor>
    <text evidence="14">Binds 1 zinc ion per subunit.</text>
</comment>
<dbReference type="Gene3D" id="3.40.390.10">
    <property type="entry name" value="Collagenase (Catalytic Domain)"/>
    <property type="match status" value="1"/>
</dbReference>
<feature type="binding site" evidence="14 16">
    <location>
        <position position="566"/>
    </location>
    <ligand>
        <name>Zn(2+)</name>
        <dbReference type="ChEBI" id="CHEBI:29105"/>
        <note>catalytic</note>
    </ligand>
</feature>
<dbReference type="Pfam" id="PF17771">
    <property type="entry name" value="ADAMTS_CR_2"/>
    <property type="match status" value="1"/>
</dbReference>
<comment type="subcellular location">
    <subcellularLocation>
        <location evidence="1">Secreted</location>
        <location evidence="1">Extracellular space</location>
        <location evidence="1">Extracellular matrix</location>
    </subcellularLocation>
</comment>
<evidence type="ECO:0000256" key="15">
    <source>
        <dbReference type="PIRSR" id="PIRSR613273-3"/>
    </source>
</evidence>
<dbReference type="CDD" id="cd04273">
    <property type="entry name" value="ZnMc_ADAMTS_like"/>
    <property type="match status" value="1"/>
</dbReference>
<evidence type="ECO:0000256" key="2">
    <source>
        <dbReference type="ARBA" id="ARBA00022525"/>
    </source>
</evidence>
<feature type="binding site" evidence="14">
    <location>
        <position position="514"/>
    </location>
    <ligand>
        <name>Ca(2+)</name>
        <dbReference type="ChEBI" id="CHEBI:29108"/>
        <label>1</label>
    </ligand>
</feature>
<evidence type="ECO:0000256" key="6">
    <source>
        <dbReference type="ARBA" id="ARBA00022729"/>
    </source>
</evidence>
<dbReference type="InterPro" id="IPR045371">
    <property type="entry name" value="ADAMTS_CR_3"/>
</dbReference>
<dbReference type="STRING" id="7244.B4LXD5"/>
<dbReference type="EMBL" id="CH940650">
    <property type="protein sequence ID" value="EDW67813.2"/>
    <property type="molecule type" value="Genomic_DNA"/>
</dbReference>
<evidence type="ECO:0000259" key="19">
    <source>
        <dbReference type="PROSITE" id="PS51046"/>
    </source>
</evidence>
<feature type="disulfide bond" evidence="15">
    <location>
        <begin position="702"/>
        <end position="714"/>
    </location>
</feature>
<name>B4LXD5_DROVI</name>
<dbReference type="Pfam" id="PF08685">
    <property type="entry name" value="GON"/>
    <property type="match status" value="1"/>
</dbReference>
<organism evidence="20 24">
    <name type="scientific">Drosophila virilis</name>
    <name type="common">Fruit fly</name>
    <dbReference type="NCBI Taxonomy" id="7244"/>
    <lineage>
        <taxon>Eukaryota</taxon>
        <taxon>Metazoa</taxon>
        <taxon>Ecdysozoa</taxon>
        <taxon>Arthropoda</taxon>
        <taxon>Hexapoda</taxon>
        <taxon>Insecta</taxon>
        <taxon>Pterygota</taxon>
        <taxon>Neoptera</taxon>
        <taxon>Endopterygota</taxon>
        <taxon>Diptera</taxon>
        <taxon>Brachycera</taxon>
        <taxon>Muscomorpha</taxon>
        <taxon>Ephydroidea</taxon>
        <taxon>Drosophilidae</taxon>
        <taxon>Drosophila</taxon>
    </lineage>
</organism>
<dbReference type="InterPro" id="IPR050439">
    <property type="entry name" value="ADAMTS_ADAMTS-like"/>
</dbReference>
<dbReference type="KEGG" id="dvi:6631017"/>
<dbReference type="InterPro" id="IPR036383">
    <property type="entry name" value="TSP1_rpt_sf"/>
</dbReference>
<dbReference type="FunFam" id="2.20.100.10:FF:000006">
    <property type="entry name" value="A disintegrin and metalloproteinase with thrombospondin motifs 1"/>
    <property type="match status" value="1"/>
</dbReference>
<dbReference type="InterPro" id="IPR001590">
    <property type="entry name" value="Peptidase_M12B"/>
</dbReference>
<dbReference type="Pfam" id="PF19030">
    <property type="entry name" value="TSP1_ADAMTS"/>
    <property type="match status" value="2"/>
</dbReference>
<keyword evidence="2" id="KW-0964">Secreted</keyword>
<evidence type="ECO:0000256" key="16">
    <source>
        <dbReference type="PROSITE-ProRule" id="PRU00276"/>
    </source>
</evidence>
<feature type="disulfide bond" evidence="15">
    <location>
        <begin position="668"/>
        <end position="689"/>
    </location>
</feature>
<evidence type="ECO:0000313" key="20">
    <source>
        <dbReference type="EMBL" id="EDW67813.2"/>
    </source>
</evidence>
<dbReference type="GO" id="GO:0030198">
    <property type="term" value="P:extracellular matrix organization"/>
    <property type="evidence" value="ECO:0007669"/>
    <property type="project" value="InterPro"/>
</dbReference>
<feature type="disulfide bond" evidence="15">
    <location>
        <begin position="503"/>
        <end position="550"/>
    </location>
</feature>
<feature type="disulfide bond" evidence="15">
    <location>
        <begin position="525"/>
        <end position="533"/>
    </location>
</feature>
<keyword evidence="6" id="KW-0732">Signal</keyword>
<feature type="disulfide bond" evidence="15">
    <location>
        <begin position="582"/>
        <end position="614"/>
    </location>
</feature>
<feature type="binding site" evidence="14">
    <location>
        <position position="433"/>
    </location>
    <ligand>
        <name>Ca(2+)</name>
        <dbReference type="ChEBI" id="CHEBI:29108"/>
        <label>2</label>
    </ligand>
</feature>
<feature type="binding site" evidence="14">
    <location>
        <position position="433"/>
    </location>
    <ligand>
        <name>Ca(2+)</name>
        <dbReference type="ChEBI" id="CHEBI:29108"/>
        <label>1</label>
    </ligand>
</feature>
<dbReference type="GO" id="GO:0006508">
    <property type="term" value="P:proteolysis"/>
    <property type="evidence" value="ECO:0007669"/>
    <property type="project" value="UniProtKB-KW"/>
</dbReference>
<keyword evidence="9 14" id="KW-0862">Zinc</keyword>
<keyword evidence="4" id="KW-0645">Protease</keyword>
<protein>
    <submittedName>
        <fullName evidence="21">Uncharacterized protein, isoform B</fullName>
    </submittedName>
    <submittedName>
        <fullName evidence="22">Uncharacterized protein, isoform C</fullName>
    </submittedName>
    <submittedName>
        <fullName evidence="23">Uncharacterized protein, isoform E</fullName>
    </submittedName>
    <submittedName>
        <fullName evidence="20">Uncharacterized protein, isoform F</fullName>
    </submittedName>
</protein>
<dbReference type="SUPFAM" id="SSF82895">
    <property type="entry name" value="TSP-1 type 1 repeat"/>
    <property type="match status" value="3"/>
</dbReference>
<keyword evidence="17" id="KW-0812">Transmembrane</keyword>
<evidence type="ECO:0000256" key="8">
    <source>
        <dbReference type="ARBA" id="ARBA00022801"/>
    </source>
</evidence>